<gene>
    <name evidence="1" type="ORF">GWK16_20600</name>
</gene>
<dbReference type="RefSeq" id="WP_170055860.1">
    <property type="nucleotide sequence ID" value="NZ_JABBKX010000009.1"/>
</dbReference>
<accession>A0A848EIY5</accession>
<protein>
    <submittedName>
        <fullName evidence="1">Na+/H+ antiporter subunit E</fullName>
    </submittedName>
</protein>
<keyword evidence="2" id="KW-1185">Reference proteome</keyword>
<dbReference type="GO" id="GO:0016020">
    <property type="term" value="C:membrane"/>
    <property type="evidence" value="ECO:0007669"/>
    <property type="project" value="InterPro"/>
</dbReference>
<dbReference type="Pfam" id="PF01899">
    <property type="entry name" value="MNHE"/>
    <property type="match status" value="1"/>
</dbReference>
<dbReference type="AlphaFoldDB" id="A0A848EIY5"/>
<name>A0A848EIY5_9PROT</name>
<evidence type="ECO:0000313" key="1">
    <source>
        <dbReference type="EMBL" id="NMJ43659.1"/>
    </source>
</evidence>
<dbReference type="GO" id="GO:0008324">
    <property type="term" value="F:monoatomic cation transmembrane transporter activity"/>
    <property type="evidence" value="ECO:0007669"/>
    <property type="project" value="InterPro"/>
</dbReference>
<evidence type="ECO:0000313" key="2">
    <source>
        <dbReference type="Proteomes" id="UP000548582"/>
    </source>
</evidence>
<proteinExistence type="predicted"/>
<sequence>MAAAALVRFGLLLTLWIALAGAGWKGLAPGVAAAALSTWWSLRLLPPAPLRLHPIALAGLVLRFPWQALTAGVQVALLALDPRRQPEPRHVTWAPSLSPGRARDAFLAYASLLPGTLPAGDAPDGSVVIHAIAGAGSAAAGMSEEEARFARAFGLDD</sequence>
<dbReference type="EMBL" id="JABBKX010000009">
    <property type="protein sequence ID" value="NMJ43659.1"/>
    <property type="molecule type" value="Genomic_DNA"/>
</dbReference>
<comment type="caution">
    <text evidence="1">The sequence shown here is derived from an EMBL/GenBank/DDBJ whole genome shotgun (WGS) entry which is preliminary data.</text>
</comment>
<reference evidence="1 2" key="1">
    <citation type="submission" date="2020-03" db="EMBL/GenBank/DDBJ databases">
        <authorList>
            <person name="Sun Q."/>
        </authorList>
    </citation>
    <scope>NUCLEOTIDE SEQUENCE [LARGE SCALE GENOMIC DNA]</scope>
    <source>
        <strain evidence="1 2">JC162</strain>
    </source>
</reference>
<dbReference type="Proteomes" id="UP000548582">
    <property type="component" value="Unassembled WGS sequence"/>
</dbReference>
<organism evidence="1 2">
    <name type="scientific">Neoroseomonas marina</name>
    <dbReference type="NCBI Taxonomy" id="1232220"/>
    <lineage>
        <taxon>Bacteria</taxon>
        <taxon>Pseudomonadati</taxon>
        <taxon>Pseudomonadota</taxon>
        <taxon>Alphaproteobacteria</taxon>
        <taxon>Acetobacterales</taxon>
        <taxon>Acetobacteraceae</taxon>
        <taxon>Neoroseomonas</taxon>
    </lineage>
</organism>
<dbReference type="InterPro" id="IPR002758">
    <property type="entry name" value="Cation_antiport_E"/>
</dbReference>